<keyword evidence="10" id="KW-0808">Transferase</keyword>
<keyword evidence="17" id="KW-0539">Nucleus</keyword>
<sequence length="718" mass="80835">MNRYRLTRQLGDGTYGSVLLATSIDTKEKFAIKKMKKKYHSWSECLSLREVKTLKRLEHPCIVKLKEVIREKDELYFVFEYMKENLYEMMKRRCLVIFSRLYICSYFITSTQLALSKIFCRKKPFSEESVRKITRQVLDGLAYMHKQGYFHRDLKPENLLCSGVDVVKLADFGLAREIRSQPPFTDYVSTRWYRAPEILLRSQTYNSPIDLFAVGCIMSELFTLKPLFPGDSEIDMLFRICTVLGTPLQQDWPEGYRLASAMNFRFPNCPPTRLSNIIPNASTIVLQLIGELISWNPKKRPTARAALKSKFFAVPNVVKRSNSETENIAPTQAVSKAEMGFVSTTLGGPLGTPVSDTAIVACRRGLEVKDRNVVQNHLTVPSSMVVDINGDGSGRQLIVASEASPQTPILDSDRNGVGMTTPSPVSTIANLDASKHLRNSLYSQWKATDVSCVRLCSCQCYEPEENDLSTVYEHQKRRAQAVAAASDRSIGATTQMNYPNNTSPNRHTFHPLFNGLQPSTHTINFARHACDKRVMAKINIADELEREFFRVLAQPPMLSRSSPFRQFSGRHSLAFRGGGSEAAFQRRQGNLGHSCHHIQHNHYCRMPPPRLKPQPPVIKISRSDTEEHHPRPLRAHAAGVTGGDSRYRPSRTLHGASFGAAAIGASTSSCSWSPRFGEAANRRTNFLNDLFVANRQNTFANAVRGGFSPRYPYSFNSC</sequence>
<evidence type="ECO:0000313" key="25">
    <source>
        <dbReference type="EMBL" id="VDK43763.1"/>
    </source>
</evidence>
<keyword evidence="15" id="KW-0460">Magnesium</keyword>
<keyword evidence="11" id="KW-0479">Metal-binding</keyword>
<comment type="similarity">
    <text evidence="5">Belongs to the protein kinase superfamily. CMGC Ser/Thr protein kinase family. CDC2/CDKX subfamily.</text>
</comment>
<keyword evidence="18" id="KW-0966">Cell projection</keyword>
<evidence type="ECO:0000256" key="3">
    <source>
        <dbReference type="ARBA" id="ARBA00004138"/>
    </source>
</evidence>
<evidence type="ECO:0000256" key="20">
    <source>
        <dbReference type="ARBA" id="ARBA00048679"/>
    </source>
</evidence>
<organism evidence="27">
    <name type="scientific">Taenia asiatica</name>
    <name type="common">Asian tapeworm</name>
    <dbReference type="NCBI Taxonomy" id="60517"/>
    <lineage>
        <taxon>Eukaryota</taxon>
        <taxon>Metazoa</taxon>
        <taxon>Spiralia</taxon>
        <taxon>Lophotrochozoa</taxon>
        <taxon>Platyhelminthes</taxon>
        <taxon>Cestoda</taxon>
        <taxon>Eucestoda</taxon>
        <taxon>Cyclophyllidea</taxon>
        <taxon>Taeniidae</taxon>
        <taxon>Taenia</taxon>
    </lineage>
</organism>
<keyword evidence="8" id="KW-0723">Serine/threonine-protein kinase</keyword>
<dbReference type="Proteomes" id="UP000282613">
    <property type="component" value="Unassembled WGS sequence"/>
</dbReference>
<evidence type="ECO:0000256" key="2">
    <source>
        <dbReference type="ARBA" id="ARBA00004123"/>
    </source>
</evidence>
<evidence type="ECO:0000313" key="26">
    <source>
        <dbReference type="Proteomes" id="UP000282613"/>
    </source>
</evidence>
<evidence type="ECO:0000256" key="18">
    <source>
        <dbReference type="ARBA" id="ARBA00023273"/>
    </source>
</evidence>
<keyword evidence="26" id="KW-1185">Reference proteome</keyword>
<keyword evidence="23" id="KW-0472">Membrane</keyword>
<evidence type="ECO:0000256" key="10">
    <source>
        <dbReference type="ARBA" id="ARBA00022679"/>
    </source>
</evidence>
<evidence type="ECO:0000256" key="21">
    <source>
        <dbReference type="PROSITE-ProRule" id="PRU10141"/>
    </source>
</evidence>
<dbReference type="STRING" id="60517.A0A0R3WF85"/>
<dbReference type="EC" id="2.7.11.1" evidence="6"/>
<evidence type="ECO:0000256" key="12">
    <source>
        <dbReference type="ARBA" id="ARBA00022741"/>
    </source>
</evidence>
<comment type="cofactor">
    <cofactor evidence="1">
        <name>Mg(2+)</name>
        <dbReference type="ChEBI" id="CHEBI:18420"/>
    </cofactor>
</comment>
<evidence type="ECO:0000313" key="27">
    <source>
        <dbReference type="WBParaSite" id="TASK_0000952201-mRNA-1"/>
    </source>
</evidence>
<feature type="transmembrane region" description="Helical" evidence="23">
    <location>
        <begin position="94"/>
        <end position="115"/>
    </location>
</feature>
<keyword evidence="23" id="KW-0812">Transmembrane</keyword>
<dbReference type="SUPFAM" id="SSF56112">
    <property type="entry name" value="Protein kinase-like (PK-like)"/>
    <property type="match status" value="1"/>
</dbReference>
<evidence type="ECO:0000259" key="24">
    <source>
        <dbReference type="PROSITE" id="PS50011"/>
    </source>
</evidence>
<dbReference type="GO" id="GO:0005634">
    <property type="term" value="C:nucleus"/>
    <property type="evidence" value="ECO:0007669"/>
    <property type="project" value="UniProtKB-SubCell"/>
</dbReference>
<keyword evidence="14 21" id="KW-0067">ATP-binding</keyword>
<dbReference type="GO" id="GO:0005856">
    <property type="term" value="C:cytoskeleton"/>
    <property type="evidence" value="ECO:0007669"/>
    <property type="project" value="UniProtKB-SubCell"/>
</dbReference>
<comment type="catalytic activity">
    <reaction evidence="19">
        <text>L-threonyl-[protein] + ATP = O-phospho-L-threonyl-[protein] + ADP + H(+)</text>
        <dbReference type="Rhea" id="RHEA:46608"/>
        <dbReference type="Rhea" id="RHEA-COMP:11060"/>
        <dbReference type="Rhea" id="RHEA-COMP:11605"/>
        <dbReference type="ChEBI" id="CHEBI:15378"/>
        <dbReference type="ChEBI" id="CHEBI:30013"/>
        <dbReference type="ChEBI" id="CHEBI:30616"/>
        <dbReference type="ChEBI" id="CHEBI:61977"/>
        <dbReference type="ChEBI" id="CHEBI:456216"/>
        <dbReference type="EC" id="2.7.11.1"/>
    </reaction>
</comment>
<evidence type="ECO:0000256" key="7">
    <source>
        <dbReference type="ARBA" id="ARBA00022490"/>
    </source>
</evidence>
<dbReference type="InterPro" id="IPR008271">
    <property type="entry name" value="Ser/Thr_kinase_AS"/>
</dbReference>
<evidence type="ECO:0000256" key="13">
    <source>
        <dbReference type="ARBA" id="ARBA00022777"/>
    </source>
</evidence>
<keyword evidence="7" id="KW-0963">Cytoplasm</keyword>
<name>A0A0R3WF85_TAEAS</name>
<evidence type="ECO:0000256" key="16">
    <source>
        <dbReference type="ARBA" id="ARBA00023212"/>
    </source>
</evidence>
<reference evidence="27" key="1">
    <citation type="submission" date="2017-02" db="UniProtKB">
        <authorList>
            <consortium name="WormBaseParasite"/>
        </authorList>
    </citation>
    <scope>IDENTIFICATION</scope>
</reference>
<dbReference type="PROSITE" id="PS00108">
    <property type="entry name" value="PROTEIN_KINASE_ST"/>
    <property type="match status" value="1"/>
</dbReference>
<dbReference type="InterPro" id="IPR000719">
    <property type="entry name" value="Prot_kinase_dom"/>
</dbReference>
<evidence type="ECO:0000256" key="17">
    <source>
        <dbReference type="ARBA" id="ARBA00023242"/>
    </source>
</evidence>
<dbReference type="SMART" id="SM00220">
    <property type="entry name" value="S_TKc"/>
    <property type="match status" value="1"/>
</dbReference>
<dbReference type="PROSITE" id="PS00107">
    <property type="entry name" value="PROTEIN_KINASE_ATP"/>
    <property type="match status" value="1"/>
</dbReference>
<keyword evidence="13" id="KW-0418">Kinase</keyword>
<keyword evidence="12 21" id="KW-0547">Nucleotide-binding</keyword>
<evidence type="ECO:0000256" key="4">
    <source>
        <dbReference type="ARBA" id="ARBA00004245"/>
    </source>
</evidence>
<dbReference type="AlphaFoldDB" id="A0A0R3WF85"/>
<evidence type="ECO:0000256" key="23">
    <source>
        <dbReference type="SAM" id="Phobius"/>
    </source>
</evidence>
<dbReference type="OrthoDB" id="2158884at2759"/>
<evidence type="ECO:0000256" key="22">
    <source>
        <dbReference type="SAM" id="MobiDB-lite"/>
    </source>
</evidence>
<evidence type="ECO:0000256" key="5">
    <source>
        <dbReference type="ARBA" id="ARBA00006485"/>
    </source>
</evidence>
<evidence type="ECO:0000256" key="14">
    <source>
        <dbReference type="ARBA" id="ARBA00022840"/>
    </source>
</evidence>
<evidence type="ECO:0000256" key="6">
    <source>
        <dbReference type="ARBA" id="ARBA00012513"/>
    </source>
</evidence>
<feature type="domain" description="Protein kinase" evidence="24">
    <location>
        <begin position="4"/>
        <end position="312"/>
    </location>
</feature>
<dbReference type="EMBL" id="UYRS01019219">
    <property type="protein sequence ID" value="VDK43763.1"/>
    <property type="molecule type" value="Genomic_DNA"/>
</dbReference>
<evidence type="ECO:0000256" key="15">
    <source>
        <dbReference type="ARBA" id="ARBA00022842"/>
    </source>
</evidence>
<gene>
    <name evidence="25" type="ORF">TASK_LOCUS9523</name>
</gene>
<dbReference type="Gene3D" id="3.30.200.20">
    <property type="entry name" value="Phosphorylase Kinase, domain 1"/>
    <property type="match status" value="1"/>
</dbReference>
<evidence type="ECO:0000256" key="11">
    <source>
        <dbReference type="ARBA" id="ARBA00022723"/>
    </source>
</evidence>
<dbReference type="FunFam" id="3.30.200.20:FF:000071">
    <property type="entry name" value="serine/threonine-protein kinase MAK isoform X1"/>
    <property type="match status" value="1"/>
</dbReference>
<keyword evidence="23" id="KW-1133">Transmembrane helix</keyword>
<accession>A0A0R3WF85</accession>
<dbReference type="CDD" id="cd07830">
    <property type="entry name" value="STKc_MAK_like"/>
    <property type="match status" value="1"/>
</dbReference>
<dbReference type="InterPro" id="IPR011009">
    <property type="entry name" value="Kinase-like_dom_sf"/>
</dbReference>
<dbReference type="InterPro" id="IPR050117">
    <property type="entry name" value="MAPK"/>
</dbReference>
<keyword evidence="9" id="KW-0597">Phosphoprotein</keyword>
<keyword evidence="16" id="KW-0206">Cytoskeleton</keyword>
<evidence type="ECO:0000256" key="1">
    <source>
        <dbReference type="ARBA" id="ARBA00001946"/>
    </source>
</evidence>
<reference evidence="25 26" key="2">
    <citation type="submission" date="2018-11" db="EMBL/GenBank/DDBJ databases">
        <authorList>
            <consortium name="Pathogen Informatics"/>
        </authorList>
    </citation>
    <scope>NUCLEOTIDE SEQUENCE [LARGE SCALE GENOMIC DNA]</scope>
</reference>
<evidence type="ECO:0000256" key="19">
    <source>
        <dbReference type="ARBA" id="ARBA00047899"/>
    </source>
</evidence>
<dbReference type="PROSITE" id="PS50011">
    <property type="entry name" value="PROTEIN_KINASE_DOM"/>
    <property type="match status" value="1"/>
</dbReference>
<dbReference type="GO" id="GO:0046872">
    <property type="term" value="F:metal ion binding"/>
    <property type="evidence" value="ECO:0007669"/>
    <property type="project" value="UniProtKB-KW"/>
</dbReference>
<dbReference type="InterPro" id="IPR017441">
    <property type="entry name" value="Protein_kinase_ATP_BS"/>
</dbReference>
<dbReference type="PANTHER" id="PTHR24055">
    <property type="entry name" value="MITOGEN-ACTIVATED PROTEIN KINASE"/>
    <property type="match status" value="1"/>
</dbReference>
<evidence type="ECO:0000256" key="8">
    <source>
        <dbReference type="ARBA" id="ARBA00022527"/>
    </source>
</evidence>
<dbReference type="Pfam" id="PF00069">
    <property type="entry name" value="Pkinase"/>
    <property type="match status" value="1"/>
</dbReference>
<dbReference type="Gene3D" id="1.10.510.10">
    <property type="entry name" value="Transferase(Phosphotransferase) domain 1"/>
    <property type="match status" value="1"/>
</dbReference>
<dbReference type="GO" id="GO:0004674">
    <property type="term" value="F:protein serine/threonine kinase activity"/>
    <property type="evidence" value="ECO:0007669"/>
    <property type="project" value="UniProtKB-KW"/>
</dbReference>
<feature type="binding site" evidence="21">
    <location>
        <position position="34"/>
    </location>
    <ligand>
        <name>ATP</name>
        <dbReference type="ChEBI" id="CHEBI:30616"/>
    </ligand>
</feature>
<dbReference type="GO" id="GO:0005929">
    <property type="term" value="C:cilium"/>
    <property type="evidence" value="ECO:0007669"/>
    <property type="project" value="UniProtKB-SubCell"/>
</dbReference>
<evidence type="ECO:0000256" key="9">
    <source>
        <dbReference type="ARBA" id="ARBA00022553"/>
    </source>
</evidence>
<protein>
    <recommendedName>
        <fullName evidence="6">non-specific serine/threonine protein kinase</fullName>
        <ecNumber evidence="6">2.7.11.1</ecNumber>
    </recommendedName>
</protein>
<proteinExistence type="inferred from homology"/>
<dbReference type="GO" id="GO:0005524">
    <property type="term" value="F:ATP binding"/>
    <property type="evidence" value="ECO:0007669"/>
    <property type="project" value="UniProtKB-UniRule"/>
</dbReference>
<dbReference type="FunFam" id="1.10.510.10:FF:000104">
    <property type="entry name" value="serine/threonine-protein kinase MAK isoform X1"/>
    <property type="match status" value="1"/>
</dbReference>
<dbReference type="WBParaSite" id="TASK_0000952201-mRNA-1">
    <property type="protein sequence ID" value="TASK_0000952201-mRNA-1"/>
    <property type="gene ID" value="TASK_0000952201"/>
</dbReference>
<feature type="region of interest" description="Disordered" evidence="22">
    <location>
        <begin position="622"/>
        <end position="648"/>
    </location>
</feature>
<comment type="subcellular location">
    <subcellularLocation>
        <location evidence="3">Cell projection</location>
        <location evidence="3">Cilium</location>
    </subcellularLocation>
    <subcellularLocation>
        <location evidence="4">Cytoplasm</location>
        <location evidence="4">Cytoskeleton</location>
    </subcellularLocation>
    <subcellularLocation>
        <location evidence="2">Nucleus</location>
    </subcellularLocation>
</comment>
<comment type="catalytic activity">
    <reaction evidence="20">
        <text>L-seryl-[protein] + ATP = O-phospho-L-seryl-[protein] + ADP + H(+)</text>
        <dbReference type="Rhea" id="RHEA:17989"/>
        <dbReference type="Rhea" id="RHEA-COMP:9863"/>
        <dbReference type="Rhea" id="RHEA-COMP:11604"/>
        <dbReference type="ChEBI" id="CHEBI:15378"/>
        <dbReference type="ChEBI" id="CHEBI:29999"/>
        <dbReference type="ChEBI" id="CHEBI:30616"/>
        <dbReference type="ChEBI" id="CHEBI:83421"/>
        <dbReference type="ChEBI" id="CHEBI:456216"/>
        <dbReference type="EC" id="2.7.11.1"/>
    </reaction>
</comment>